<keyword evidence="2 5" id="KW-0812">Transmembrane</keyword>
<feature type="transmembrane region" description="Helical" evidence="5">
    <location>
        <begin position="12"/>
        <end position="34"/>
    </location>
</feature>
<name>I0IEI4_PHYMF</name>
<dbReference type="InterPro" id="IPR051907">
    <property type="entry name" value="DoxX-like_oxidoreductase"/>
</dbReference>
<dbReference type="RefSeq" id="WP_014436890.1">
    <property type="nucleotide sequence ID" value="NC_017080.1"/>
</dbReference>
<dbReference type="STRING" id="1142394.PSMK_15130"/>
<dbReference type="KEGG" id="phm:PSMK_15130"/>
<evidence type="ECO:0000256" key="4">
    <source>
        <dbReference type="ARBA" id="ARBA00023136"/>
    </source>
</evidence>
<evidence type="ECO:0000256" key="1">
    <source>
        <dbReference type="ARBA" id="ARBA00004141"/>
    </source>
</evidence>
<dbReference type="HOGENOM" id="CLU_1667769_0_0_0"/>
<dbReference type="GO" id="GO:0005886">
    <property type="term" value="C:plasma membrane"/>
    <property type="evidence" value="ECO:0007669"/>
    <property type="project" value="TreeGrafter"/>
</dbReference>
<proteinExistence type="predicted"/>
<dbReference type="GO" id="GO:0030416">
    <property type="term" value="P:methylamine metabolic process"/>
    <property type="evidence" value="ECO:0007669"/>
    <property type="project" value="InterPro"/>
</dbReference>
<keyword evidence="8" id="KW-1185">Reference proteome</keyword>
<evidence type="ECO:0000313" key="8">
    <source>
        <dbReference type="Proteomes" id="UP000007881"/>
    </source>
</evidence>
<dbReference type="Proteomes" id="UP000007881">
    <property type="component" value="Chromosome"/>
</dbReference>
<dbReference type="PANTHER" id="PTHR33452:SF1">
    <property type="entry name" value="INNER MEMBRANE PROTEIN YPHA-RELATED"/>
    <property type="match status" value="1"/>
</dbReference>
<reference evidence="7 8" key="1">
    <citation type="submission" date="2012-02" db="EMBL/GenBank/DDBJ databases">
        <title>Complete genome sequence of Phycisphaera mikurensis NBRC 102666.</title>
        <authorList>
            <person name="Ankai A."/>
            <person name="Hosoyama A."/>
            <person name="Terui Y."/>
            <person name="Sekine M."/>
            <person name="Fukai R."/>
            <person name="Kato Y."/>
            <person name="Nakamura S."/>
            <person name="Yamada-Narita S."/>
            <person name="Kawakoshi A."/>
            <person name="Fukunaga Y."/>
            <person name="Yamazaki S."/>
            <person name="Fujita N."/>
        </authorList>
    </citation>
    <scope>NUCLEOTIDE SEQUENCE [LARGE SCALE GENOMIC DNA]</scope>
    <source>
        <strain evidence="8">NBRC 102666 / KCTC 22515 / FYK2301M01</strain>
    </source>
</reference>
<feature type="domain" description="Methylamine utilisation protein MauE" evidence="6">
    <location>
        <begin position="17"/>
        <end position="111"/>
    </location>
</feature>
<dbReference type="PANTHER" id="PTHR33452">
    <property type="entry name" value="OXIDOREDUCTASE CATD-RELATED"/>
    <property type="match status" value="1"/>
</dbReference>
<feature type="transmembrane region" description="Helical" evidence="5">
    <location>
        <begin position="96"/>
        <end position="116"/>
    </location>
</feature>
<comment type="subcellular location">
    <subcellularLocation>
        <location evidence="1">Membrane</location>
        <topology evidence="1">Multi-pass membrane protein</topology>
    </subcellularLocation>
</comment>
<evidence type="ECO:0000259" key="6">
    <source>
        <dbReference type="Pfam" id="PF07291"/>
    </source>
</evidence>
<dbReference type="EMBL" id="AP012338">
    <property type="protein sequence ID" value="BAM03672.1"/>
    <property type="molecule type" value="Genomic_DNA"/>
</dbReference>
<dbReference type="Pfam" id="PF07291">
    <property type="entry name" value="MauE"/>
    <property type="match status" value="1"/>
</dbReference>
<keyword evidence="4 5" id="KW-0472">Membrane</keyword>
<evidence type="ECO:0000256" key="5">
    <source>
        <dbReference type="SAM" id="Phobius"/>
    </source>
</evidence>
<evidence type="ECO:0000256" key="3">
    <source>
        <dbReference type="ARBA" id="ARBA00022989"/>
    </source>
</evidence>
<gene>
    <name evidence="7" type="ordered locus">PSMK_15130</name>
</gene>
<organism evidence="7 8">
    <name type="scientific">Phycisphaera mikurensis (strain NBRC 102666 / KCTC 22515 / FYK2301M01)</name>
    <dbReference type="NCBI Taxonomy" id="1142394"/>
    <lineage>
        <taxon>Bacteria</taxon>
        <taxon>Pseudomonadati</taxon>
        <taxon>Planctomycetota</taxon>
        <taxon>Phycisphaerae</taxon>
        <taxon>Phycisphaerales</taxon>
        <taxon>Phycisphaeraceae</taxon>
        <taxon>Phycisphaera</taxon>
    </lineage>
</organism>
<keyword evidence="3 5" id="KW-1133">Transmembrane helix</keyword>
<feature type="transmembrane region" description="Helical" evidence="5">
    <location>
        <begin position="128"/>
        <end position="151"/>
    </location>
</feature>
<protein>
    <recommendedName>
        <fullName evidence="6">Methylamine utilisation protein MauE domain-containing protein</fullName>
    </recommendedName>
</protein>
<dbReference type="OrthoDB" id="121744at2"/>
<evidence type="ECO:0000313" key="7">
    <source>
        <dbReference type="EMBL" id="BAM03672.1"/>
    </source>
</evidence>
<dbReference type="eggNOG" id="COG2259">
    <property type="taxonomic scope" value="Bacteria"/>
</dbReference>
<sequence>MLDATLQKLQPKLLPLALLFCRLTLGGMFALSGFGKVMGELRNGLGTFRGGYYAKLQPSFLPDFIATPYGYALPWGELIFGVLLLIGLFSRLSAAAVLLMLGSILTAQVVAFGPSAVDGQGPPFNPNYVLLSVAFLLLVTGPGKLSVDGLISKKKTAR</sequence>
<evidence type="ECO:0000256" key="2">
    <source>
        <dbReference type="ARBA" id="ARBA00022692"/>
    </source>
</evidence>
<dbReference type="InterPro" id="IPR009908">
    <property type="entry name" value="Methylamine_util_MauE"/>
</dbReference>
<feature type="transmembrane region" description="Helical" evidence="5">
    <location>
        <begin position="69"/>
        <end position="89"/>
    </location>
</feature>
<accession>I0IEI4</accession>
<dbReference type="AlphaFoldDB" id="I0IEI4"/>